<evidence type="ECO:0000313" key="7">
    <source>
        <dbReference type="Proteomes" id="UP000605361"/>
    </source>
</evidence>
<dbReference type="InterPro" id="IPR012093">
    <property type="entry name" value="Pirin"/>
</dbReference>
<dbReference type="SUPFAM" id="SSF51182">
    <property type="entry name" value="RmlC-like cupins"/>
    <property type="match status" value="1"/>
</dbReference>
<comment type="caution">
    <text evidence="6">The sequence shown here is derived from an EMBL/GenBank/DDBJ whole genome shotgun (WGS) entry which is preliminary data.</text>
</comment>
<dbReference type="EMBL" id="JADOGI010000405">
    <property type="protein sequence ID" value="MBF8194381.1"/>
    <property type="molecule type" value="Genomic_DNA"/>
</dbReference>
<feature type="compositionally biased region" description="Polar residues" evidence="3">
    <location>
        <begin position="107"/>
        <end position="116"/>
    </location>
</feature>
<dbReference type="InterPro" id="IPR011051">
    <property type="entry name" value="RmlC_Cupin_sf"/>
</dbReference>
<organism evidence="6 7">
    <name type="scientific">Nonomuraea cypriaca</name>
    <dbReference type="NCBI Taxonomy" id="1187855"/>
    <lineage>
        <taxon>Bacteria</taxon>
        <taxon>Bacillati</taxon>
        <taxon>Actinomycetota</taxon>
        <taxon>Actinomycetes</taxon>
        <taxon>Streptosporangiales</taxon>
        <taxon>Streptosporangiaceae</taxon>
        <taxon>Nonomuraea</taxon>
    </lineage>
</organism>
<proteinExistence type="inferred from homology"/>
<dbReference type="PANTHER" id="PTHR13903:SF8">
    <property type="entry name" value="PIRIN"/>
    <property type="match status" value="1"/>
</dbReference>
<feature type="compositionally biased region" description="Low complexity" evidence="3">
    <location>
        <begin position="11"/>
        <end position="25"/>
    </location>
</feature>
<feature type="domain" description="Pirin C-terminal" evidence="5">
    <location>
        <begin position="295"/>
        <end position="370"/>
    </location>
</feature>
<dbReference type="Pfam" id="PF05726">
    <property type="entry name" value="Pirin_C"/>
    <property type="match status" value="1"/>
</dbReference>
<dbReference type="PANTHER" id="PTHR13903">
    <property type="entry name" value="PIRIN-RELATED"/>
    <property type="match status" value="1"/>
</dbReference>
<feature type="domain" description="Pirin N-terminal" evidence="4">
    <location>
        <begin position="136"/>
        <end position="229"/>
    </location>
</feature>
<dbReference type="InterPro" id="IPR014710">
    <property type="entry name" value="RmlC-like_jellyroll"/>
</dbReference>
<dbReference type="InterPro" id="IPR008778">
    <property type="entry name" value="Pirin_C_dom"/>
</dbReference>
<reference evidence="6" key="1">
    <citation type="submission" date="2020-11" db="EMBL/GenBank/DDBJ databases">
        <title>Whole-genome analyses of Nonomuraea sp. K274.</title>
        <authorList>
            <person name="Veyisoglu A."/>
        </authorList>
    </citation>
    <scope>NUCLEOTIDE SEQUENCE</scope>
    <source>
        <strain evidence="6">K274</strain>
    </source>
</reference>
<evidence type="ECO:0000259" key="5">
    <source>
        <dbReference type="Pfam" id="PF05726"/>
    </source>
</evidence>
<dbReference type="Gene3D" id="2.60.120.10">
    <property type="entry name" value="Jelly Rolls"/>
    <property type="match status" value="2"/>
</dbReference>
<name>A0A931AKS3_9ACTN</name>
<keyword evidence="7" id="KW-1185">Reference proteome</keyword>
<evidence type="ECO:0000256" key="1">
    <source>
        <dbReference type="ARBA" id="ARBA00008416"/>
    </source>
</evidence>
<dbReference type="InterPro" id="IPR003829">
    <property type="entry name" value="Pirin_N_dom"/>
</dbReference>
<dbReference type="AlphaFoldDB" id="A0A931AKS3"/>
<dbReference type="Proteomes" id="UP000605361">
    <property type="component" value="Unassembled WGS sequence"/>
</dbReference>
<accession>A0A931AKS3</accession>
<feature type="compositionally biased region" description="Low complexity" evidence="3">
    <location>
        <begin position="34"/>
        <end position="43"/>
    </location>
</feature>
<protein>
    <submittedName>
        <fullName evidence="6">Pirin family protein</fullName>
    </submittedName>
</protein>
<evidence type="ECO:0000256" key="2">
    <source>
        <dbReference type="RuleBase" id="RU003457"/>
    </source>
</evidence>
<evidence type="ECO:0000259" key="4">
    <source>
        <dbReference type="Pfam" id="PF02678"/>
    </source>
</evidence>
<gene>
    <name evidence="6" type="ORF">ITP53_53745</name>
</gene>
<dbReference type="Pfam" id="PF02678">
    <property type="entry name" value="Pirin"/>
    <property type="match status" value="1"/>
</dbReference>
<feature type="region of interest" description="Disordered" evidence="3">
    <location>
        <begin position="105"/>
        <end position="126"/>
    </location>
</feature>
<evidence type="ECO:0000256" key="3">
    <source>
        <dbReference type="SAM" id="MobiDB-lite"/>
    </source>
</evidence>
<sequence length="401" mass="42710">MSRSADRIRNAASPEQSSSGESDASSVRRKDSRAAGSAGARSRASTRRPLHESNVSRPPRPVSADIQLAGAAPRSPALRLSDGCVTKVSSALACPLQSRRRPAYSLGVSNSDSQDTGGEVLTGREVPLGGPRAMMVRRTLPGQHRRMIGAWCFVDAYGPQRATMRVPPHPHTGLQTVSWLVAGEVLHLDSLGTRQEIRPGQLNLMTAGHGISHSEESPETVLHGVQLWVALPDGHRDVAPGFEHHPSLPVLAGRGFEARVVMGSLGGVVSPATAYSPLVGAQIAVDGDGEIPLDPAFEHGLLLLDGTVDGLEPGPLVYLPPGRSRLRVSGRGRLLLIGGEPFAEEIVMWWNFVGRSHDEIVAFRKEWMEGAGFGTVVGFDGAPLPAPVLPGTRLRPRGRVR</sequence>
<comment type="similarity">
    <text evidence="1 2">Belongs to the pirin family.</text>
</comment>
<feature type="region of interest" description="Disordered" evidence="3">
    <location>
        <begin position="1"/>
        <end position="62"/>
    </location>
</feature>
<evidence type="ECO:0000313" key="6">
    <source>
        <dbReference type="EMBL" id="MBF8194381.1"/>
    </source>
</evidence>